<dbReference type="RefSeq" id="WP_138343294.1">
    <property type="nucleotide sequence ID" value="NZ_JADMTR010000007.1"/>
</dbReference>
<sequence length="85" mass="10160">MVHIGQIIEAELHRQERSVTWFAKKLYCDRTNVYSIFKRKSIDTELLLRISCILHHNFFNYYLTEFETGQSIRSTRSIISNDTCE</sequence>
<proteinExistence type="predicted"/>
<gene>
    <name evidence="1" type="ORF">PO382_08975</name>
</gene>
<name>A0AAW6HHI0_BACOV</name>
<comment type="caution">
    <text evidence="1">The sequence shown here is derived from an EMBL/GenBank/DDBJ whole genome shotgun (WGS) entry which is preliminary data.</text>
</comment>
<protein>
    <submittedName>
        <fullName evidence="1">XRE family transcriptional regulator</fullName>
    </submittedName>
</protein>
<dbReference type="Proteomes" id="UP001219389">
    <property type="component" value="Unassembled WGS sequence"/>
</dbReference>
<evidence type="ECO:0000313" key="1">
    <source>
        <dbReference type="EMBL" id="MDC2742356.1"/>
    </source>
</evidence>
<dbReference type="AlphaFoldDB" id="A0AAW6HHI0"/>
<evidence type="ECO:0000313" key="2">
    <source>
        <dbReference type="Proteomes" id="UP001219389"/>
    </source>
</evidence>
<reference evidence="1" key="1">
    <citation type="submission" date="2022-10" db="EMBL/GenBank/DDBJ databases">
        <title>Human gut microbiome strain richness.</title>
        <authorList>
            <person name="Chen-Liaw A."/>
        </authorList>
    </citation>
    <scope>NUCLEOTIDE SEQUENCE</scope>
    <source>
        <strain evidence="1">BSD2780120875st1_E1_BSD2780120875_150330</strain>
    </source>
</reference>
<dbReference type="EMBL" id="JAQNZF010000009">
    <property type="protein sequence ID" value="MDC2742356.1"/>
    <property type="molecule type" value="Genomic_DNA"/>
</dbReference>
<organism evidence="1 2">
    <name type="scientific">Bacteroides ovatus</name>
    <dbReference type="NCBI Taxonomy" id="28116"/>
    <lineage>
        <taxon>Bacteria</taxon>
        <taxon>Pseudomonadati</taxon>
        <taxon>Bacteroidota</taxon>
        <taxon>Bacteroidia</taxon>
        <taxon>Bacteroidales</taxon>
        <taxon>Bacteroidaceae</taxon>
        <taxon>Bacteroides</taxon>
    </lineage>
</organism>
<accession>A0AAW6HHI0</accession>